<dbReference type="AlphaFoldDB" id="B9XS49"/>
<evidence type="ECO:0000313" key="4">
    <source>
        <dbReference type="EMBL" id="EEF57345.1"/>
    </source>
</evidence>
<dbReference type="Proteomes" id="UP000003688">
    <property type="component" value="Unassembled WGS sequence"/>
</dbReference>
<feature type="domain" description="Band 7" evidence="3">
    <location>
        <begin position="244"/>
        <end position="385"/>
    </location>
</feature>
<gene>
    <name evidence="4" type="ORF">Cflav_PD0460</name>
</gene>
<dbReference type="InterPro" id="IPR001107">
    <property type="entry name" value="Band_7"/>
</dbReference>
<feature type="transmembrane region" description="Helical" evidence="2">
    <location>
        <begin position="92"/>
        <end position="113"/>
    </location>
</feature>
<reference evidence="4 5" key="1">
    <citation type="journal article" date="2011" name="J. Bacteriol.">
        <title>Genome sequence of 'Pedosphaera parvula' Ellin514, an aerobic Verrucomicrobial isolate from pasture soil.</title>
        <authorList>
            <person name="Kant R."/>
            <person name="van Passel M.W."/>
            <person name="Sangwan P."/>
            <person name="Palva A."/>
            <person name="Lucas S."/>
            <person name="Copeland A."/>
            <person name="Lapidus A."/>
            <person name="Glavina Del Rio T."/>
            <person name="Dalin E."/>
            <person name="Tice H."/>
            <person name="Bruce D."/>
            <person name="Goodwin L."/>
            <person name="Pitluck S."/>
            <person name="Chertkov O."/>
            <person name="Larimer F.W."/>
            <person name="Land M.L."/>
            <person name="Hauser L."/>
            <person name="Brettin T.S."/>
            <person name="Detter J.C."/>
            <person name="Han S."/>
            <person name="de Vos W.M."/>
            <person name="Janssen P.H."/>
            <person name="Smidt H."/>
        </authorList>
    </citation>
    <scope>NUCLEOTIDE SEQUENCE [LARGE SCALE GENOMIC DNA]</scope>
    <source>
        <strain evidence="4 5">Ellin514</strain>
    </source>
</reference>
<dbReference type="Pfam" id="PF01145">
    <property type="entry name" value="Band_7"/>
    <property type="match status" value="1"/>
</dbReference>
<protein>
    <submittedName>
        <fullName evidence="4">Band 7 protein</fullName>
    </submittedName>
</protein>
<dbReference type="EMBL" id="ABOX02000073">
    <property type="protein sequence ID" value="EEF57345.1"/>
    <property type="molecule type" value="Genomic_DNA"/>
</dbReference>
<keyword evidence="5" id="KW-1185">Reference proteome</keyword>
<organism evidence="4 5">
    <name type="scientific">Pedosphaera parvula (strain Ellin514)</name>
    <dbReference type="NCBI Taxonomy" id="320771"/>
    <lineage>
        <taxon>Bacteria</taxon>
        <taxon>Pseudomonadati</taxon>
        <taxon>Verrucomicrobiota</taxon>
        <taxon>Pedosphaerae</taxon>
        <taxon>Pedosphaerales</taxon>
        <taxon>Pedosphaeraceae</taxon>
        <taxon>Pedosphaera</taxon>
    </lineage>
</organism>
<keyword evidence="2" id="KW-0472">Membrane</keyword>
<name>B9XS49_PEDPL</name>
<evidence type="ECO:0000313" key="5">
    <source>
        <dbReference type="Proteomes" id="UP000003688"/>
    </source>
</evidence>
<keyword evidence="2" id="KW-0812">Transmembrane</keyword>
<dbReference type="STRING" id="320771.Cflav_PD0460"/>
<proteinExistence type="predicted"/>
<evidence type="ECO:0000256" key="1">
    <source>
        <dbReference type="SAM" id="MobiDB-lite"/>
    </source>
</evidence>
<comment type="caution">
    <text evidence="4">The sequence shown here is derived from an EMBL/GenBank/DDBJ whole genome shotgun (WGS) entry which is preliminary data.</text>
</comment>
<evidence type="ECO:0000256" key="2">
    <source>
        <dbReference type="SAM" id="Phobius"/>
    </source>
</evidence>
<feature type="region of interest" description="Disordered" evidence="1">
    <location>
        <begin position="226"/>
        <end position="245"/>
    </location>
</feature>
<keyword evidence="2" id="KW-1133">Transmembrane helix</keyword>
<accession>B9XS49</accession>
<feature type="transmembrane region" description="Helical" evidence="2">
    <location>
        <begin position="12"/>
        <end position="31"/>
    </location>
</feature>
<feature type="transmembrane region" description="Helical" evidence="2">
    <location>
        <begin position="38"/>
        <end position="57"/>
    </location>
</feature>
<evidence type="ECO:0000259" key="3">
    <source>
        <dbReference type="Pfam" id="PF01145"/>
    </source>
</evidence>
<sequence precursor="true">MIGAINNASVVSMAGLALAVLVLTVLGMVFLRKNLVRRIALFTLLMSVIWGSEMWWLTANQPSMAAHLAVQQLNGGDVNARNVRTFDAAKDAVQVAAEIATLLVTLGCFGVYLQACFMKLGRVCTKATTPVTCVLILLTLTGCMKPFDRPEYVEIDTSETGFLIPLEGDSTQQSRFQSEDYLKQRKVAAKRVQIIHRWSQEGRMGNDGRWIPTVRLVKVNRSPVTREWSSDSGSPVGGQARTRSTNDKAVWIESSDSVGFSMGFNCTAFISEDDAAKFLYWYPSGSLADVMDHEVRGRIQQIAAEVAARYPLDQLRSRKQEIADAVKKDVTTFFSTRGVTVTTVGMFGGMTYENPEIQRAIDQTFIAQQLKTVSLAKYEAQQKENERIELEANGLAEKARREASGLADAKRTAASAEAQAIREVSKALSEAQQNPLLYQFKALEVEKARVEKWDGKYPTYWMGTGTGGPNLMLQLPAPGGNASTH</sequence>